<keyword evidence="2" id="KW-1185">Reference proteome</keyword>
<dbReference type="InterPro" id="IPR058060">
    <property type="entry name" value="HYC_CC_PP"/>
</dbReference>
<dbReference type="EMBL" id="CP051682">
    <property type="protein sequence ID" value="QJD96373.1"/>
    <property type="molecule type" value="Genomic_DNA"/>
</dbReference>
<name>A0A7L5E6A4_9SPHI</name>
<accession>A0A7L5E6A4</accession>
<dbReference type="Proteomes" id="UP000503278">
    <property type="component" value="Chromosome"/>
</dbReference>
<dbReference type="NCBIfam" id="NF047658">
    <property type="entry name" value="HYC_CC_PP"/>
    <property type="match status" value="1"/>
</dbReference>
<dbReference type="RefSeq" id="WP_169607658.1">
    <property type="nucleotide sequence ID" value="NZ_CP051682.1"/>
</dbReference>
<gene>
    <name evidence="1" type="ORF">HH214_11095</name>
</gene>
<evidence type="ECO:0000313" key="1">
    <source>
        <dbReference type="EMBL" id="QJD96373.1"/>
    </source>
</evidence>
<dbReference type="KEGG" id="mrob:HH214_11095"/>
<reference evidence="1 2" key="1">
    <citation type="submission" date="2020-04" db="EMBL/GenBank/DDBJ databases">
        <title>Genome sequencing of novel species.</title>
        <authorList>
            <person name="Heo J."/>
            <person name="Kim S.-J."/>
            <person name="Kim J.-S."/>
            <person name="Hong S.-B."/>
            <person name="Kwon S.-W."/>
        </authorList>
    </citation>
    <scope>NUCLEOTIDE SEQUENCE [LARGE SCALE GENOMIC DNA]</scope>
    <source>
        <strain evidence="1 2">F39-2</strain>
    </source>
</reference>
<dbReference type="AlphaFoldDB" id="A0A7L5E6A4"/>
<protein>
    <submittedName>
        <fullName evidence="1">Uncharacterized protein</fullName>
    </submittedName>
</protein>
<organism evidence="1 2">
    <name type="scientific">Mucilaginibacter robiniae</name>
    <dbReference type="NCBI Taxonomy" id="2728022"/>
    <lineage>
        <taxon>Bacteria</taxon>
        <taxon>Pseudomonadati</taxon>
        <taxon>Bacteroidota</taxon>
        <taxon>Sphingobacteriia</taxon>
        <taxon>Sphingobacteriales</taxon>
        <taxon>Sphingobacteriaceae</taxon>
        <taxon>Mucilaginibacter</taxon>
    </lineage>
</organism>
<evidence type="ECO:0000313" key="2">
    <source>
        <dbReference type="Proteomes" id="UP000503278"/>
    </source>
</evidence>
<dbReference type="Pfam" id="PF26622">
    <property type="entry name" value="DUF8199"/>
    <property type="match status" value="1"/>
</dbReference>
<proteinExistence type="predicted"/>
<sequence>MLKKSGIIALALLYLVTVLGFAMDLHFCGSYMASVHFEAPGKLPIAKAKCGMKMKCCKNQHLNVKVKDAHQSVSALESIKLLALHLPVAFLNSFAPAPQPVTLIAQQLRGPPDLPVNLVPVFLKNCNFRI</sequence>
<dbReference type="InterPro" id="IPR058512">
    <property type="entry name" value="DUF8199"/>
</dbReference>